<protein>
    <submittedName>
        <fullName evidence="2">Uncharacterized protein</fullName>
    </submittedName>
</protein>
<dbReference type="EMBL" id="CAAHFG010000004">
    <property type="protein sequence ID" value="VGO17200.1"/>
    <property type="molecule type" value="Genomic_DNA"/>
</dbReference>
<feature type="transmembrane region" description="Helical" evidence="1">
    <location>
        <begin position="467"/>
        <end position="488"/>
    </location>
</feature>
<evidence type="ECO:0000313" key="3">
    <source>
        <dbReference type="Proteomes" id="UP000366872"/>
    </source>
</evidence>
<dbReference type="AlphaFoldDB" id="A0A6C2UAV4"/>
<feature type="transmembrane region" description="Helical" evidence="1">
    <location>
        <begin position="396"/>
        <end position="413"/>
    </location>
</feature>
<reference evidence="2 3" key="1">
    <citation type="submission" date="2019-04" db="EMBL/GenBank/DDBJ databases">
        <authorList>
            <person name="Van Vliet M D."/>
        </authorList>
    </citation>
    <scope>NUCLEOTIDE SEQUENCE [LARGE SCALE GENOMIC DNA]</scope>
    <source>
        <strain evidence="2 3">F1</strain>
    </source>
</reference>
<name>A0A6C2UAV4_PONDE</name>
<dbReference type="Proteomes" id="UP000366872">
    <property type="component" value="Unassembled WGS sequence"/>
</dbReference>
<evidence type="ECO:0000256" key="1">
    <source>
        <dbReference type="SAM" id="Phobius"/>
    </source>
</evidence>
<sequence length="492" mass="55378">MHPIRKLENYLGFSSNDLEVKESLTLLKAKAELSFNSSCEWEQLAESIATFPKRDVVSITLSVGEWEHTITSSTIDAAQSFHGEYEEAVGEHSDQNISLALRVDKRVEDGVVSLYFPIGYGKAFCSEDFYERLLELNNMIGSHKALAIQLFDDTPTIATASLKFTSVPADLEPPSSDVEMRESFIEQQQEYCHFGQASMLTISPYDLCPTIVADSGNPIIEALQKACLVLSAIYLFDVTELSKEKLTFKLKGKKTKFHDVIHSSWTPSEEMTLFRIFKWAYTDGNLSDKLYLARNIISMHMPHDAASALLVPEDCYYSIQSGFAIYLKDNVAEYIGLKNSLSEFLQKAFRQSLEVADGMASSMKANFFAILTFFFGVIIAASIKGATLGSFFTKEAVILTGILVAGSFAHLLASSWETRRKQILFSESYARLKARYDDVLDGVDMENITGDDAEFNKCVNYIKHRRIAYFFIWFSFLALIGFSVLMIYSDVW</sequence>
<keyword evidence="1" id="KW-1133">Transmembrane helix</keyword>
<keyword evidence="1" id="KW-0472">Membrane</keyword>
<gene>
    <name evidence="2" type="ORF">PDESU_05796</name>
</gene>
<keyword evidence="3" id="KW-1185">Reference proteome</keyword>
<organism evidence="2 3">
    <name type="scientific">Pontiella desulfatans</name>
    <dbReference type="NCBI Taxonomy" id="2750659"/>
    <lineage>
        <taxon>Bacteria</taxon>
        <taxon>Pseudomonadati</taxon>
        <taxon>Kiritimatiellota</taxon>
        <taxon>Kiritimatiellia</taxon>
        <taxon>Kiritimatiellales</taxon>
        <taxon>Pontiellaceae</taxon>
        <taxon>Pontiella</taxon>
    </lineage>
</organism>
<evidence type="ECO:0000313" key="2">
    <source>
        <dbReference type="EMBL" id="VGO17200.1"/>
    </source>
</evidence>
<accession>A0A6C2UAV4</accession>
<keyword evidence="1" id="KW-0812">Transmembrane</keyword>
<proteinExistence type="predicted"/>
<feature type="transmembrane region" description="Helical" evidence="1">
    <location>
        <begin position="365"/>
        <end position="384"/>
    </location>
</feature>